<dbReference type="EMBL" id="MU856937">
    <property type="protein sequence ID" value="KAK4153534.1"/>
    <property type="molecule type" value="Genomic_DNA"/>
</dbReference>
<evidence type="ECO:0000313" key="3">
    <source>
        <dbReference type="Proteomes" id="UP001302745"/>
    </source>
</evidence>
<dbReference type="Proteomes" id="UP001302745">
    <property type="component" value="Unassembled WGS sequence"/>
</dbReference>
<protein>
    <submittedName>
        <fullName evidence="2">Uncharacterized protein</fullName>
    </submittedName>
</protein>
<name>A0AAN6ZX96_9PEZI</name>
<feature type="chain" id="PRO_5042931105" evidence="1">
    <location>
        <begin position="20"/>
        <end position="342"/>
    </location>
</feature>
<proteinExistence type="predicted"/>
<gene>
    <name evidence="2" type="ORF">C8A00DRAFT_43541</name>
</gene>
<evidence type="ECO:0000256" key="1">
    <source>
        <dbReference type="SAM" id="SignalP"/>
    </source>
</evidence>
<evidence type="ECO:0000313" key="2">
    <source>
        <dbReference type="EMBL" id="KAK4153534.1"/>
    </source>
</evidence>
<reference evidence="2" key="2">
    <citation type="submission" date="2023-05" db="EMBL/GenBank/DDBJ databases">
        <authorList>
            <consortium name="Lawrence Berkeley National Laboratory"/>
            <person name="Steindorff A."/>
            <person name="Hensen N."/>
            <person name="Bonometti L."/>
            <person name="Westerberg I."/>
            <person name="Brannstrom I.O."/>
            <person name="Guillou S."/>
            <person name="Cros-Aarteil S."/>
            <person name="Calhoun S."/>
            <person name="Haridas S."/>
            <person name="Kuo A."/>
            <person name="Mondo S."/>
            <person name="Pangilinan J."/>
            <person name="Riley R."/>
            <person name="Labutti K."/>
            <person name="Andreopoulos B."/>
            <person name="Lipzen A."/>
            <person name="Chen C."/>
            <person name="Yanf M."/>
            <person name="Daum C."/>
            <person name="Ng V."/>
            <person name="Clum A."/>
            <person name="Ohm R."/>
            <person name="Martin F."/>
            <person name="Silar P."/>
            <person name="Natvig D."/>
            <person name="Lalanne C."/>
            <person name="Gautier V."/>
            <person name="Ament-Velasquez S.L."/>
            <person name="Kruys A."/>
            <person name="Hutchinson M.I."/>
            <person name="Powell A.J."/>
            <person name="Barry K."/>
            <person name="Miller A.N."/>
            <person name="Grigoriev I.V."/>
            <person name="Debuchy R."/>
            <person name="Gladieux P."/>
            <person name="Thoren M.H."/>
            <person name="Johannesson H."/>
        </authorList>
    </citation>
    <scope>NUCLEOTIDE SEQUENCE</scope>
    <source>
        <strain evidence="2">CBS 538.74</strain>
    </source>
</reference>
<feature type="signal peptide" evidence="1">
    <location>
        <begin position="1"/>
        <end position="19"/>
    </location>
</feature>
<reference evidence="2" key="1">
    <citation type="journal article" date="2023" name="Mol. Phylogenet. Evol.">
        <title>Genome-scale phylogeny and comparative genomics of the fungal order Sordariales.</title>
        <authorList>
            <person name="Hensen N."/>
            <person name="Bonometti L."/>
            <person name="Westerberg I."/>
            <person name="Brannstrom I.O."/>
            <person name="Guillou S."/>
            <person name="Cros-Aarteil S."/>
            <person name="Calhoun S."/>
            <person name="Haridas S."/>
            <person name="Kuo A."/>
            <person name="Mondo S."/>
            <person name="Pangilinan J."/>
            <person name="Riley R."/>
            <person name="LaButti K."/>
            <person name="Andreopoulos B."/>
            <person name="Lipzen A."/>
            <person name="Chen C."/>
            <person name="Yan M."/>
            <person name="Daum C."/>
            <person name="Ng V."/>
            <person name="Clum A."/>
            <person name="Steindorff A."/>
            <person name="Ohm R.A."/>
            <person name="Martin F."/>
            <person name="Silar P."/>
            <person name="Natvig D.O."/>
            <person name="Lalanne C."/>
            <person name="Gautier V."/>
            <person name="Ament-Velasquez S.L."/>
            <person name="Kruys A."/>
            <person name="Hutchinson M.I."/>
            <person name="Powell A.J."/>
            <person name="Barry K."/>
            <person name="Miller A.N."/>
            <person name="Grigoriev I.V."/>
            <person name="Debuchy R."/>
            <person name="Gladieux P."/>
            <person name="Hiltunen Thoren M."/>
            <person name="Johannesson H."/>
        </authorList>
    </citation>
    <scope>NUCLEOTIDE SEQUENCE</scope>
    <source>
        <strain evidence="2">CBS 538.74</strain>
    </source>
</reference>
<dbReference type="Gene3D" id="2.60.120.260">
    <property type="entry name" value="Galactose-binding domain-like"/>
    <property type="match status" value="1"/>
</dbReference>
<keyword evidence="3" id="KW-1185">Reference proteome</keyword>
<sequence>MKAWALCIGAGIMAGVANAACAQSTCGSAKCLGAIGNDAVFGESFCSSWLSLAPVTTTVTEAEAVTSTRTNLETTLTTVTVVTGTTTLSATAATTVFQKRVFTLSGADPAATIVSQCSSNDARVSSACSCFLSTTTTSTVTVVETAVSTVVPEVTNTIVETVTSNVLATTTAPMQTVTIPPNVVVNGGFEGYLTTGDILPWVDTVATTGGRFEVVNGVNPCTSTGYCSGGRIVVRVYPPTAGSGYTGMSETFSARPSTTYAVSFLYRCLNFDTSSGIDVYYAGVRVGRATCPAGNSAAFNRATGIQFTTDTTGAGELQIRFNNPTNLPYLYYYADDFQAIAV</sequence>
<dbReference type="AlphaFoldDB" id="A0AAN6ZX96"/>
<keyword evidence="1" id="KW-0732">Signal</keyword>
<accession>A0AAN6ZX96</accession>
<comment type="caution">
    <text evidence="2">The sequence shown here is derived from an EMBL/GenBank/DDBJ whole genome shotgun (WGS) entry which is preliminary data.</text>
</comment>
<organism evidence="2 3">
    <name type="scientific">Chaetomidium leptoderma</name>
    <dbReference type="NCBI Taxonomy" id="669021"/>
    <lineage>
        <taxon>Eukaryota</taxon>
        <taxon>Fungi</taxon>
        <taxon>Dikarya</taxon>
        <taxon>Ascomycota</taxon>
        <taxon>Pezizomycotina</taxon>
        <taxon>Sordariomycetes</taxon>
        <taxon>Sordariomycetidae</taxon>
        <taxon>Sordariales</taxon>
        <taxon>Chaetomiaceae</taxon>
        <taxon>Chaetomidium</taxon>
    </lineage>
</organism>